<dbReference type="Gene3D" id="3.30.1310.10">
    <property type="entry name" value="Nucleoid-associated protein YbaB-like domain"/>
    <property type="match status" value="1"/>
</dbReference>
<dbReference type="InterPro" id="IPR004401">
    <property type="entry name" value="YbaB/EbfC"/>
</dbReference>
<dbReference type="EMBL" id="FM864216">
    <property type="protein sequence ID" value="CAT05071.1"/>
    <property type="molecule type" value="Genomic_DNA"/>
</dbReference>
<keyword evidence="1" id="KW-0238">DNA-binding</keyword>
<dbReference type="SUPFAM" id="SSF82607">
    <property type="entry name" value="YbaB-like"/>
    <property type="match status" value="1"/>
</dbReference>
<dbReference type="GO" id="GO:0005737">
    <property type="term" value="C:cytoplasm"/>
    <property type="evidence" value="ECO:0007669"/>
    <property type="project" value="UniProtKB-UniRule"/>
</dbReference>
<dbReference type="Pfam" id="PF02575">
    <property type="entry name" value="YbaB_DNA_bd"/>
    <property type="match status" value="1"/>
</dbReference>
<proteinExistence type="inferred from homology"/>
<name>C5J6H9_MESCH</name>
<protein>
    <recommendedName>
        <fullName evidence="1">Nucleoid-associated protein MCJ_003830</fullName>
    </recommendedName>
</protein>
<evidence type="ECO:0000313" key="2">
    <source>
        <dbReference type="EMBL" id="CAT05071.1"/>
    </source>
</evidence>
<accession>C5J6H9</accession>
<dbReference type="NCBIfam" id="TIGR00103">
    <property type="entry name" value="DNA_YbaB_EbfC"/>
    <property type="match status" value="1"/>
</dbReference>
<organism evidence="2 3">
    <name type="scientific">Mesomycoplasma conjunctivae (strain ATCC 25834 / NCTC 10147 / HRC/581)</name>
    <name type="common">Mycoplasma conjunctivae</name>
    <dbReference type="NCBI Taxonomy" id="572263"/>
    <lineage>
        <taxon>Bacteria</taxon>
        <taxon>Bacillati</taxon>
        <taxon>Mycoplasmatota</taxon>
        <taxon>Mycoplasmoidales</taxon>
        <taxon>Metamycoplasmataceae</taxon>
        <taxon>Mesomycoplasma</taxon>
    </lineage>
</organism>
<comment type="function">
    <text evidence="1">Binds to DNA and alters its conformation. May be involved in regulation of gene expression, nucleoid organization and DNA protection.</text>
</comment>
<dbReference type="Proteomes" id="UP000001491">
    <property type="component" value="Chromosome"/>
</dbReference>
<dbReference type="AlphaFoldDB" id="C5J6H9"/>
<comment type="similarity">
    <text evidence="1">Belongs to the YbaB/EbfC family.</text>
</comment>
<comment type="subcellular location">
    <subcellularLocation>
        <location evidence="1">Cytoplasm</location>
        <location evidence="1">Nucleoid</location>
    </subcellularLocation>
</comment>
<dbReference type="GO" id="GO:0003677">
    <property type="term" value="F:DNA binding"/>
    <property type="evidence" value="ECO:0007669"/>
    <property type="project" value="UniProtKB-UniRule"/>
</dbReference>
<dbReference type="KEGG" id="mco:MCJ_003830"/>
<dbReference type="HOGENOM" id="CLU_140930_1_2_14"/>
<evidence type="ECO:0000313" key="3">
    <source>
        <dbReference type="Proteomes" id="UP000001491"/>
    </source>
</evidence>
<keyword evidence="3" id="KW-1185">Reference proteome</keyword>
<comment type="subunit">
    <text evidence="1">Homodimer.</text>
</comment>
<dbReference type="eggNOG" id="COG0718">
    <property type="taxonomic scope" value="Bacteria"/>
</dbReference>
<dbReference type="HAMAP" id="MF_00274">
    <property type="entry name" value="DNA_YbaB_EbfC"/>
    <property type="match status" value="1"/>
</dbReference>
<reference evidence="3" key="1">
    <citation type="journal article" date="2009" name="BMC Bioinformatics">
        <title>The Mycoplasma conjunctivae genome sequencing, annotation and analysis.</title>
        <authorList>
            <person name="Calderon-Copete S.P."/>
            <person name="Wigger G."/>
            <person name="Wunderlin C."/>
            <person name="Schmidheini T."/>
            <person name="Frey J."/>
            <person name="Quail M.A."/>
            <person name="Falquet L."/>
        </authorList>
    </citation>
    <scope>NUCLEOTIDE SEQUENCE [LARGE SCALE GENOMIC DNA]</scope>
    <source>
        <strain evidence="3">ATCC 25834 / NCTC 10147 / HRC/581</strain>
    </source>
</reference>
<dbReference type="InterPro" id="IPR036894">
    <property type="entry name" value="YbaB-like_sf"/>
</dbReference>
<dbReference type="GO" id="GO:0043590">
    <property type="term" value="C:bacterial nucleoid"/>
    <property type="evidence" value="ECO:0007669"/>
    <property type="project" value="UniProtKB-UniRule"/>
</dbReference>
<gene>
    <name evidence="2" type="ordered locus">MCJ_003830</name>
</gene>
<keyword evidence="1" id="KW-0963">Cytoplasm</keyword>
<dbReference type="PIRSF" id="PIRSF004555">
    <property type="entry name" value="UCP004555"/>
    <property type="match status" value="1"/>
</dbReference>
<evidence type="ECO:0000256" key="1">
    <source>
        <dbReference type="HAMAP-Rule" id="MF_00274"/>
    </source>
</evidence>
<sequence length="93" mass="10644">MNMQDLLNQARKMQKEIDNKKNNLKNTDFTFEKQGISLVISGGYEVKKISIHPVLADPEDIETLEDLILITLNEALEKINQENEKIMPNQSGM</sequence>